<feature type="transmembrane region" description="Helical" evidence="4">
    <location>
        <begin position="220"/>
        <end position="243"/>
    </location>
</feature>
<dbReference type="ExpressionAtlas" id="A0A2K3NTV2">
    <property type="expression patterns" value="baseline"/>
</dbReference>
<dbReference type="FunFam" id="3.30.430.20:FF:000002">
    <property type="entry name" value="Cysteine-rich receptor-like protein kinase 10"/>
    <property type="match status" value="1"/>
</dbReference>
<evidence type="ECO:0000256" key="4">
    <source>
        <dbReference type="SAM" id="Phobius"/>
    </source>
</evidence>
<protein>
    <submittedName>
        <fullName evidence="6">Cysteine-rich receptor-like protein kinase</fullName>
    </submittedName>
</protein>
<keyword evidence="4" id="KW-0472">Membrane</keyword>
<dbReference type="PANTHER" id="PTHR32099">
    <property type="entry name" value="CYSTEINE-RICH REPEAT SECRETORY PROTEIN"/>
    <property type="match status" value="1"/>
</dbReference>
<dbReference type="PANTHER" id="PTHR32099:SF51">
    <property type="entry name" value="CYSTEINE-RICH RECEPTOR-LIKE PROTEIN KINASE 25 ISOFORM X1"/>
    <property type="match status" value="1"/>
</dbReference>
<evidence type="ECO:0000259" key="5">
    <source>
        <dbReference type="PROSITE" id="PS51473"/>
    </source>
</evidence>
<comment type="caution">
    <text evidence="6">The sequence shown here is derived from an EMBL/GenBank/DDBJ whole genome shotgun (WGS) entry which is preliminary data.</text>
</comment>
<feature type="compositionally biased region" description="Low complexity" evidence="3">
    <location>
        <begin position="201"/>
        <end position="210"/>
    </location>
</feature>
<keyword evidence="2" id="KW-0677">Repeat</keyword>
<dbReference type="STRING" id="57577.A0A2K3NTV2"/>
<reference evidence="6 7" key="1">
    <citation type="journal article" date="2014" name="Am. J. Bot.">
        <title>Genome assembly and annotation for red clover (Trifolium pratense; Fabaceae).</title>
        <authorList>
            <person name="Istvanek J."/>
            <person name="Jaros M."/>
            <person name="Krenek A."/>
            <person name="Repkova J."/>
        </authorList>
    </citation>
    <scope>NUCLEOTIDE SEQUENCE [LARGE SCALE GENOMIC DNA]</scope>
    <source>
        <strain evidence="7">cv. Tatra</strain>
        <tissue evidence="6">Young leaves</tissue>
    </source>
</reference>
<dbReference type="CDD" id="cd23509">
    <property type="entry name" value="Gnk2-like"/>
    <property type="match status" value="2"/>
</dbReference>
<feature type="region of interest" description="Disordered" evidence="3">
    <location>
        <begin position="186"/>
        <end position="212"/>
    </location>
</feature>
<dbReference type="InterPro" id="IPR002902">
    <property type="entry name" value="GNK2"/>
</dbReference>
<keyword evidence="4" id="KW-1133">Transmembrane helix</keyword>
<keyword evidence="4" id="KW-0812">Transmembrane</keyword>
<accession>A0A2K3NTV2</accession>
<evidence type="ECO:0000256" key="1">
    <source>
        <dbReference type="ARBA" id="ARBA00022729"/>
    </source>
</evidence>
<dbReference type="InterPro" id="IPR038408">
    <property type="entry name" value="GNK2_sf"/>
</dbReference>
<dbReference type="EMBL" id="ASHM01001320">
    <property type="protein sequence ID" value="PNY06466.1"/>
    <property type="molecule type" value="Genomic_DNA"/>
</dbReference>
<reference evidence="6 7" key="2">
    <citation type="journal article" date="2017" name="Front. Plant Sci.">
        <title>Gene Classification and Mining of Molecular Markers Useful in Red Clover (Trifolium pratense) Breeding.</title>
        <authorList>
            <person name="Istvanek J."/>
            <person name="Dluhosova J."/>
            <person name="Dluhos P."/>
            <person name="Patkova L."/>
            <person name="Nedelnik J."/>
            <person name="Repkova J."/>
        </authorList>
    </citation>
    <scope>NUCLEOTIDE SEQUENCE [LARGE SCALE GENOMIC DNA]</scope>
    <source>
        <strain evidence="7">cv. Tatra</strain>
        <tissue evidence="6">Young leaves</tissue>
    </source>
</reference>
<feature type="domain" description="Gnk2-homologous" evidence="5">
    <location>
        <begin position="76"/>
        <end position="183"/>
    </location>
</feature>
<keyword evidence="6" id="KW-0418">Kinase</keyword>
<dbReference type="PROSITE" id="PS51473">
    <property type="entry name" value="GNK2"/>
    <property type="match status" value="2"/>
</dbReference>
<evidence type="ECO:0000313" key="6">
    <source>
        <dbReference type="EMBL" id="PNY06466.1"/>
    </source>
</evidence>
<proteinExistence type="predicted"/>
<dbReference type="Pfam" id="PF01657">
    <property type="entry name" value="Stress-antifung"/>
    <property type="match status" value="2"/>
</dbReference>
<evidence type="ECO:0000256" key="3">
    <source>
        <dbReference type="SAM" id="MobiDB-lite"/>
    </source>
</evidence>
<dbReference type="Gene3D" id="3.30.430.20">
    <property type="entry name" value="Gnk2 domain, C-X8-C-X2-C motif"/>
    <property type="match status" value="2"/>
</dbReference>
<keyword evidence="6" id="KW-0675">Receptor</keyword>
<evidence type="ECO:0000313" key="7">
    <source>
        <dbReference type="Proteomes" id="UP000236291"/>
    </source>
</evidence>
<dbReference type="GO" id="GO:0016301">
    <property type="term" value="F:kinase activity"/>
    <property type="evidence" value="ECO:0007669"/>
    <property type="project" value="UniProtKB-KW"/>
</dbReference>
<evidence type="ECO:0000256" key="2">
    <source>
        <dbReference type="ARBA" id="ARBA00022737"/>
    </source>
</evidence>
<gene>
    <name evidence="6" type="ORF">L195_g002932</name>
</gene>
<name>A0A2K3NTV2_TRIPR</name>
<feature type="domain" description="Gnk2-homologous" evidence="5">
    <location>
        <begin position="1"/>
        <end position="70"/>
    </location>
</feature>
<feature type="compositionally biased region" description="Pro residues" evidence="3">
    <location>
        <begin position="191"/>
        <end position="200"/>
    </location>
</feature>
<dbReference type="Gene3D" id="3.30.200.20">
    <property type="entry name" value="Phosphorylase Kinase, domain 1"/>
    <property type="match status" value="1"/>
</dbReference>
<keyword evidence="1" id="KW-0732">Signal</keyword>
<dbReference type="AlphaFoldDB" id="A0A2K3NTV2"/>
<sequence>EITYGFYNFTYGVDTNKVYAIGLCRGDVNPQNCRKCLNNSRLLLTQNCPNKKEALGWIDDCMLRYSNRSIFGLMETAPGTSMWSPFKATDVDEYNKVLGKLLDDVKNEAVSGDSMKKFATANVTGPNLQEIYCLMQCTPDVSSMDCNQCLDEAIARLPTCCEDKVGARVIRASCTLRYEKYKFYEITDQPRQPPPPPPSSPSTNHTSSSSQGKTHLSRTVIIIAIPIVIAVLVLCIICTYLRLRMKKPSLTTKITSEDEDEITTVESLQLDFDTIRVATNDFNDSNKLGEGGFGAVYQAR</sequence>
<dbReference type="Proteomes" id="UP000236291">
    <property type="component" value="Unassembled WGS sequence"/>
</dbReference>
<keyword evidence="6" id="KW-0808">Transferase</keyword>
<organism evidence="6 7">
    <name type="scientific">Trifolium pratense</name>
    <name type="common">Red clover</name>
    <dbReference type="NCBI Taxonomy" id="57577"/>
    <lineage>
        <taxon>Eukaryota</taxon>
        <taxon>Viridiplantae</taxon>
        <taxon>Streptophyta</taxon>
        <taxon>Embryophyta</taxon>
        <taxon>Tracheophyta</taxon>
        <taxon>Spermatophyta</taxon>
        <taxon>Magnoliopsida</taxon>
        <taxon>eudicotyledons</taxon>
        <taxon>Gunneridae</taxon>
        <taxon>Pentapetalae</taxon>
        <taxon>rosids</taxon>
        <taxon>fabids</taxon>
        <taxon>Fabales</taxon>
        <taxon>Fabaceae</taxon>
        <taxon>Papilionoideae</taxon>
        <taxon>50 kb inversion clade</taxon>
        <taxon>NPAAA clade</taxon>
        <taxon>Hologalegina</taxon>
        <taxon>IRL clade</taxon>
        <taxon>Trifolieae</taxon>
        <taxon>Trifolium</taxon>
    </lineage>
</organism>
<feature type="non-terminal residue" evidence="6">
    <location>
        <position position="1"/>
    </location>
</feature>